<keyword evidence="8" id="KW-1185">Reference proteome</keyword>
<dbReference type="Gene3D" id="3.40.395.10">
    <property type="entry name" value="Adenoviral Proteinase, Chain A"/>
    <property type="match status" value="1"/>
</dbReference>
<evidence type="ECO:0000256" key="4">
    <source>
        <dbReference type="ARBA" id="ARBA00022807"/>
    </source>
</evidence>
<dbReference type="GO" id="GO:0006508">
    <property type="term" value="P:proteolysis"/>
    <property type="evidence" value="ECO:0007669"/>
    <property type="project" value="UniProtKB-KW"/>
</dbReference>
<evidence type="ECO:0000256" key="5">
    <source>
        <dbReference type="SAM" id="MobiDB-lite"/>
    </source>
</evidence>
<accession>A0A443SI84</accession>
<dbReference type="GO" id="GO:0005634">
    <property type="term" value="C:nucleus"/>
    <property type="evidence" value="ECO:0007669"/>
    <property type="project" value="TreeGrafter"/>
</dbReference>
<dbReference type="PANTHER" id="PTHR12606:SF141">
    <property type="entry name" value="GH15225P-RELATED"/>
    <property type="match status" value="1"/>
</dbReference>
<dbReference type="GO" id="GO:0016929">
    <property type="term" value="F:deSUMOylase activity"/>
    <property type="evidence" value="ECO:0007669"/>
    <property type="project" value="TreeGrafter"/>
</dbReference>
<dbReference type="AlphaFoldDB" id="A0A443SI84"/>
<dbReference type="OrthoDB" id="5791190at2759"/>
<feature type="region of interest" description="Disordered" evidence="5">
    <location>
        <begin position="55"/>
        <end position="74"/>
    </location>
</feature>
<evidence type="ECO:0000259" key="6">
    <source>
        <dbReference type="PROSITE" id="PS50600"/>
    </source>
</evidence>
<dbReference type="VEuPathDB" id="VectorBase:LDEU004810"/>
<name>A0A443SI84_9ACAR</name>
<evidence type="ECO:0000313" key="8">
    <source>
        <dbReference type="Proteomes" id="UP000288716"/>
    </source>
</evidence>
<dbReference type="PROSITE" id="PS50600">
    <property type="entry name" value="ULP_PROTEASE"/>
    <property type="match status" value="1"/>
</dbReference>
<dbReference type="InterPro" id="IPR038765">
    <property type="entry name" value="Papain-like_cys_pep_sf"/>
</dbReference>
<dbReference type="STRING" id="299467.A0A443SI84"/>
<protein>
    <submittedName>
        <fullName evidence="7">Sentrin-specific protease 1-like protein</fullName>
    </submittedName>
</protein>
<dbReference type="PANTHER" id="PTHR12606">
    <property type="entry name" value="SENTRIN/SUMO-SPECIFIC PROTEASE"/>
    <property type="match status" value="1"/>
</dbReference>
<reference evidence="7 8" key="1">
    <citation type="journal article" date="2018" name="Gigascience">
        <title>Genomes of trombidid mites reveal novel predicted allergens and laterally-transferred genes associated with secondary metabolism.</title>
        <authorList>
            <person name="Dong X."/>
            <person name="Chaisiri K."/>
            <person name="Xia D."/>
            <person name="Armstrong S.D."/>
            <person name="Fang Y."/>
            <person name="Donnelly M.J."/>
            <person name="Kadowaki T."/>
            <person name="McGarry J.W."/>
            <person name="Darby A.C."/>
            <person name="Makepeace B.L."/>
        </authorList>
    </citation>
    <scope>NUCLEOTIDE SEQUENCE [LARGE SCALE GENOMIC DNA]</scope>
    <source>
        <strain evidence="7">UoL-UT</strain>
    </source>
</reference>
<evidence type="ECO:0000256" key="3">
    <source>
        <dbReference type="ARBA" id="ARBA00022801"/>
    </source>
</evidence>
<dbReference type="GO" id="GO:0016926">
    <property type="term" value="P:protein desumoylation"/>
    <property type="evidence" value="ECO:0007669"/>
    <property type="project" value="TreeGrafter"/>
</dbReference>
<gene>
    <name evidence="7" type="ORF">B4U80_12888</name>
</gene>
<dbReference type="InterPro" id="IPR003653">
    <property type="entry name" value="Peptidase_C48_C"/>
</dbReference>
<dbReference type="Proteomes" id="UP000288716">
    <property type="component" value="Unassembled WGS sequence"/>
</dbReference>
<organism evidence="7 8">
    <name type="scientific">Leptotrombidium deliense</name>
    <dbReference type="NCBI Taxonomy" id="299467"/>
    <lineage>
        <taxon>Eukaryota</taxon>
        <taxon>Metazoa</taxon>
        <taxon>Ecdysozoa</taxon>
        <taxon>Arthropoda</taxon>
        <taxon>Chelicerata</taxon>
        <taxon>Arachnida</taxon>
        <taxon>Acari</taxon>
        <taxon>Acariformes</taxon>
        <taxon>Trombidiformes</taxon>
        <taxon>Prostigmata</taxon>
        <taxon>Anystina</taxon>
        <taxon>Parasitengona</taxon>
        <taxon>Trombiculoidea</taxon>
        <taxon>Trombiculidae</taxon>
        <taxon>Leptotrombidium</taxon>
    </lineage>
</organism>
<comment type="similarity">
    <text evidence="1">Belongs to the peptidase C48 family.</text>
</comment>
<comment type="caution">
    <text evidence="7">The sequence shown here is derived from an EMBL/GenBank/DDBJ whole genome shotgun (WGS) entry which is preliminary data.</text>
</comment>
<keyword evidence="4" id="KW-0788">Thiol protease</keyword>
<evidence type="ECO:0000313" key="7">
    <source>
        <dbReference type="EMBL" id="RWS27230.1"/>
    </source>
</evidence>
<proteinExistence type="inferred from homology"/>
<feature type="compositionally biased region" description="Basic and acidic residues" evidence="5">
    <location>
        <begin position="59"/>
        <end position="69"/>
    </location>
</feature>
<keyword evidence="2 7" id="KW-0645">Protease</keyword>
<keyword evidence="3" id="KW-0378">Hydrolase</keyword>
<dbReference type="SUPFAM" id="SSF54001">
    <property type="entry name" value="Cysteine proteinases"/>
    <property type="match status" value="1"/>
</dbReference>
<dbReference type="EMBL" id="NCKV01002165">
    <property type="protein sequence ID" value="RWS27230.1"/>
    <property type="molecule type" value="Genomic_DNA"/>
</dbReference>
<feature type="domain" description="Ubiquitin-like protease family profile" evidence="6">
    <location>
        <begin position="136"/>
        <end position="303"/>
    </location>
</feature>
<evidence type="ECO:0000256" key="2">
    <source>
        <dbReference type="ARBA" id="ARBA00022670"/>
    </source>
</evidence>
<sequence length="437" mass="50534">MKGSVLSFLQCEKIEDVTAYKLSELVRNKFGERRGGKKIPRKLDIRNISIIPAPDSEESMNKTHEDLSEKNVNSTSDETEIFSSTLLETELKKRPKLKKTANRSDLQSIEYEPLLFNGTKMAQNPNDMMDIRNLPLVFTEKAFKGSDSIQRTSWLNDDAVNHILQLILQHYECSDILLIPSYYYNLAAASDWDQLIPYLIRNRAFNKEILLVVINTDAFLSGNHWMLGAINFKSREIIILDSLENCHRQLQFENLRRIAIAAGAVANVKINIDKWEFIYASDCKKQKNSYDCGVFVILNCYAIARCESLFSIPSQLARRWIQYIGSYFEHKETRHIPVRVSDKNMNNFVNMIYDAVIEASDDILINAKPCSEKLHNYVANAKEESSFCSAVGCSFADETVNMVKCCYCRKWYHDQCQRRKTNVTYYKCFYCSELEVY</sequence>
<dbReference type="Pfam" id="PF02902">
    <property type="entry name" value="Peptidase_C48"/>
    <property type="match status" value="1"/>
</dbReference>
<evidence type="ECO:0000256" key="1">
    <source>
        <dbReference type="ARBA" id="ARBA00005234"/>
    </source>
</evidence>